<dbReference type="RefSeq" id="WP_307404450.1">
    <property type="nucleotide sequence ID" value="NZ_JAUSUR010000001.1"/>
</dbReference>
<proteinExistence type="predicted"/>
<feature type="compositionally biased region" description="Low complexity" evidence="1">
    <location>
        <begin position="39"/>
        <end position="58"/>
    </location>
</feature>
<feature type="region of interest" description="Disordered" evidence="1">
    <location>
        <begin position="24"/>
        <end position="69"/>
    </location>
</feature>
<keyword evidence="2" id="KW-0732">Signal</keyword>
<evidence type="ECO:0000313" key="4">
    <source>
        <dbReference type="EMBL" id="MDQ0359384.1"/>
    </source>
</evidence>
<evidence type="ECO:0000256" key="2">
    <source>
        <dbReference type="SAM" id="SignalP"/>
    </source>
</evidence>
<evidence type="ECO:0000256" key="1">
    <source>
        <dbReference type="SAM" id="MobiDB-lite"/>
    </source>
</evidence>
<feature type="region of interest" description="Disordered" evidence="1">
    <location>
        <begin position="141"/>
        <end position="160"/>
    </location>
</feature>
<feature type="signal peptide" evidence="2">
    <location>
        <begin position="1"/>
        <end position="25"/>
    </location>
</feature>
<protein>
    <recommendedName>
        <fullName evidence="3">WxL domain-containing protein</fullName>
    </recommendedName>
</protein>
<dbReference type="InterPro" id="IPR027994">
    <property type="entry name" value="WxL_dom"/>
</dbReference>
<dbReference type="Proteomes" id="UP001230220">
    <property type="component" value="Unassembled WGS sequence"/>
</dbReference>
<feature type="compositionally biased region" description="Polar residues" evidence="1">
    <location>
        <begin position="146"/>
        <end position="160"/>
    </location>
</feature>
<gene>
    <name evidence="4" type="ORF">J2S15_000115</name>
</gene>
<reference evidence="4 5" key="1">
    <citation type="submission" date="2023-07" db="EMBL/GenBank/DDBJ databases">
        <title>Genomic Encyclopedia of Type Strains, Phase IV (KMG-IV): sequencing the most valuable type-strain genomes for metagenomic binning, comparative biology and taxonomic classification.</title>
        <authorList>
            <person name="Goeker M."/>
        </authorList>
    </citation>
    <scope>NUCLEOTIDE SEQUENCE [LARGE SCALE GENOMIC DNA]</scope>
    <source>
        <strain evidence="4 5">DSM 16784</strain>
    </source>
</reference>
<comment type="caution">
    <text evidence="4">The sequence shown here is derived from an EMBL/GenBank/DDBJ whole genome shotgun (WGS) entry which is preliminary data.</text>
</comment>
<evidence type="ECO:0000313" key="5">
    <source>
        <dbReference type="Proteomes" id="UP001230220"/>
    </source>
</evidence>
<dbReference type="Pfam" id="PF13731">
    <property type="entry name" value="WxL"/>
    <property type="match status" value="1"/>
</dbReference>
<accession>A0ABU0DXL7</accession>
<feature type="chain" id="PRO_5046628076" description="WxL domain-containing protein" evidence="2">
    <location>
        <begin position="26"/>
        <end position="225"/>
    </location>
</feature>
<evidence type="ECO:0000259" key="3">
    <source>
        <dbReference type="Pfam" id="PF13731"/>
    </source>
</evidence>
<dbReference type="EMBL" id="JAUSUR010000001">
    <property type="protein sequence ID" value="MDQ0359384.1"/>
    <property type="molecule type" value="Genomic_DNA"/>
</dbReference>
<sequence length="225" mass="23712">MKKFILLVALVLGVFTFSNTQVVNAEEESTSTGATITFTGDNTDPTNPVDPTDPDNPGTGPGTGMEGPLSLDYVPQMAFGSQKITGNVETYDLTDLKPYIQVTDKRGTGAGWKVSVSLSAFENTDASKSFDGVITFKNGTTATTTGNSSVSPTASDPVTITSGKSEQKLVGTTANNQGMGTWVTRWFPTESEATTNDSVQLTVNTANVSTDSYKANLNWIISNAP</sequence>
<organism evidence="4 5">
    <name type="scientific">Breznakia pachnodae</name>
    <dbReference type="NCBI Taxonomy" id="265178"/>
    <lineage>
        <taxon>Bacteria</taxon>
        <taxon>Bacillati</taxon>
        <taxon>Bacillota</taxon>
        <taxon>Erysipelotrichia</taxon>
        <taxon>Erysipelotrichales</taxon>
        <taxon>Erysipelotrichaceae</taxon>
        <taxon>Breznakia</taxon>
    </lineage>
</organism>
<name>A0ABU0DXL7_9FIRM</name>
<feature type="domain" description="WxL" evidence="3">
    <location>
        <begin position="26"/>
        <end position="225"/>
    </location>
</feature>
<keyword evidence="5" id="KW-1185">Reference proteome</keyword>